<dbReference type="Proteomes" id="UP000494322">
    <property type="component" value="Unassembled WGS sequence"/>
</dbReference>
<sequence length="237" mass="26417">MNIKVSTTTLATQAPAAVERGIPSLIDDAIALAMESEVHDNFDLRNTLARASILSSVLFLEACANACLDTLNLGRRFSEEVDRLSTAGKFDFFLRLHPRSKPLDRSRSEFQGYAELKTLRDAFVHPKAQKYDWIEWSEESSVSTSPKSAALGIAKIPAYCSTQDAIVALRAAHRFVGYVLRDCAKLSSVRVSALFHSEAVVPDLAEQVRPCLHASVRRWLRSNDIDVSYMRISWISD</sequence>
<dbReference type="RefSeq" id="WP_144446011.1">
    <property type="nucleotide sequence ID" value="NZ_CABWIK020000059.1"/>
</dbReference>
<reference evidence="1 2" key="1">
    <citation type="submission" date="2020-04" db="EMBL/GenBank/DDBJ databases">
        <authorList>
            <person name="Depoorter E."/>
        </authorList>
    </citation>
    <scope>NUCLEOTIDE SEQUENCE [LARGE SCALE GENOMIC DNA]</scope>
    <source>
        <strain evidence="1 2">BCC0132</strain>
    </source>
</reference>
<accession>A0A6J5JR50</accession>
<gene>
    <name evidence="1" type="ORF">BCO9919_06317</name>
</gene>
<name>A0A6J5JR50_9BURK</name>
<organism evidence="1 2">
    <name type="scientific">Burkholderia cenocepacia</name>
    <dbReference type="NCBI Taxonomy" id="95486"/>
    <lineage>
        <taxon>Bacteria</taxon>
        <taxon>Pseudomonadati</taxon>
        <taxon>Pseudomonadota</taxon>
        <taxon>Betaproteobacteria</taxon>
        <taxon>Burkholderiales</taxon>
        <taxon>Burkholderiaceae</taxon>
        <taxon>Burkholderia</taxon>
        <taxon>Burkholderia cepacia complex</taxon>
    </lineage>
</organism>
<protein>
    <submittedName>
        <fullName evidence="1">Uncharacterized protein</fullName>
    </submittedName>
</protein>
<dbReference type="AlphaFoldDB" id="A0A6J5JR50"/>
<proteinExistence type="predicted"/>
<evidence type="ECO:0000313" key="1">
    <source>
        <dbReference type="EMBL" id="CAB3974533.1"/>
    </source>
</evidence>
<dbReference type="EMBL" id="CABWIK020000059">
    <property type="protein sequence ID" value="CAB3974533.1"/>
    <property type="molecule type" value="Genomic_DNA"/>
</dbReference>
<evidence type="ECO:0000313" key="2">
    <source>
        <dbReference type="Proteomes" id="UP000494322"/>
    </source>
</evidence>